<evidence type="ECO:0000313" key="9">
    <source>
        <dbReference type="Proteomes" id="UP000182248"/>
    </source>
</evidence>
<organism evidence="8 9">
    <name type="scientific">Sinomicrobium oceani</name>
    <dbReference type="NCBI Taxonomy" id="1150368"/>
    <lineage>
        <taxon>Bacteria</taxon>
        <taxon>Pseudomonadati</taxon>
        <taxon>Bacteroidota</taxon>
        <taxon>Flavobacteriia</taxon>
        <taxon>Flavobacteriales</taxon>
        <taxon>Flavobacteriaceae</taxon>
        <taxon>Sinomicrobium</taxon>
    </lineage>
</organism>
<dbReference type="InterPro" id="IPR033985">
    <property type="entry name" value="SusD-like_N"/>
</dbReference>
<sequence>MKRNSIYTRMVSLISLSAAFWFISCDKELDLNPISEISADEFYKDAEEINLAVVGIYNGMYDVLDKEWIVTELRSDNTYMSPRNSETANVPFRQVDRFVLTSQNIHVEDYWRACYRVISLANNVINQIDVVDDPELAAHYEAEARFFRAHMYFNLVRLWGGVFIVDHPVSGAEAKTMDRSTPQEVYDFLLEDLRFAAENLPATATGAALGRLTAWAAKTELGKALLTLGGTANINSAITELSDVVYNSPFSYLDDYALVFDTSNEYNNEILYAVRYQTGSVGLGAPFANYFAPMQSDDFVVRGNGDELNVPATSMSESYMAGDERKAVSMADTWIGYNGIVNQSKHITKYNSEFATVDDAGNDWPVIRFTDAMLLLAEAINEISGPTPEAVELLNKVHERAGLVAYEDSEVGSYFDFKLTLETERKLEFAFENQRWFDLLRTGRAVTVMNTHFATEDQYNDPDRPQFNTNPIEEYQLLLPIPQYEIDLNPSIAQNIGY</sequence>
<dbReference type="OrthoDB" id="5694214at2"/>
<evidence type="ECO:0000256" key="3">
    <source>
        <dbReference type="ARBA" id="ARBA00022729"/>
    </source>
</evidence>
<name>A0A1K1PVB1_9FLAO</name>
<keyword evidence="9" id="KW-1185">Reference proteome</keyword>
<gene>
    <name evidence="8" type="ORF">SAMN02927921_02061</name>
</gene>
<proteinExistence type="inferred from homology"/>
<dbReference type="STRING" id="1150368.SAMN02927921_02061"/>
<dbReference type="Pfam" id="PF07980">
    <property type="entry name" value="SusD_RagB"/>
    <property type="match status" value="1"/>
</dbReference>
<comment type="similarity">
    <text evidence="2">Belongs to the SusD family.</text>
</comment>
<dbReference type="EMBL" id="FPJE01000010">
    <property type="protein sequence ID" value="SFW51624.1"/>
    <property type="molecule type" value="Genomic_DNA"/>
</dbReference>
<dbReference type="Gene3D" id="1.25.40.390">
    <property type="match status" value="1"/>
</dbReference>
<keyword evidence="5" id="KW-0998">Cell outer membrane</keyword>
<keyword evidence="3" id="KW-0732">Signal</keyword>
<dbReference type="PROSITE" id="PS51257">
    <property type="entry name" value="PROKAR_LIPOPROTEIN"/>
    <property type="match status" value="1"/>
</dbReference>
<evidence type="ECO:0000259" key="6">
    <source>
        <dbReference type="Pfam" id="PF07980"/>
    </source>
</evidence>
<keyword evidence="4" id="KW-0472">Membrane</keyword>
<dbReference type="AlphaFoldDB" id="A0A1K1PVB1"/>
<dbReference type="InterPro" id="IPR011990">
    <property type="entry name" value="TPR-like_helical_dom_sf"/>
</dbReference>
<evidence type="ECO:0000256" key="5">
    <source>
        <dbReference type="ARBA" id="ARBA00023237"/>
    </source>
</evidence>
<reference evidence="8 9" key="1">
    <citation type="submission" date="2016-11" db="EMBL/GenBank/DDBJ databases">
        <authorList>
            <person name="Jaros S."/>
            <person name="Januszkiewicz K."/>
            <person name="Wedrychowicz H."/>
        </authorList>
    </citation>
    <scope>NUCLEOTIDE SEQUENCE [LARGE SCALE GENOMIC DNA]</scope>
    <source>
        <strain evidence="8 9">CGMCC 1.12145</strain>
    </source>
</reference>
<feature type="domain" description="RagB/SusD" evidence="6">
    <location>
        <begin position="334"/>
        <end position="498"/>
    </location>
</feature>
<evidence type="ECO:0000259" key="7">
    <source>
        <dbReference type="Pfam" id="PF14322"/>
    </source>
</evidence>
<feature type="domain" description="SusD-like N-terminal" evidence="7">
    <location>
        <begin position="55"/>
        <end position="223"/>
    </location>
</feature>
<evidence type="ECO:0000256" key="4">
    <source>
        <dbReference type="ARBA" id="ARBA00023136"/>
    </source>
</evidence>
<dbReference type="InterPro" id="IPR012944">
    <property type="entry name" value="SusD_RagB_dom"/>
</dbReference>
<dbReference type="Proteomes" id="UP000182248">
    <property type="component" value="Unassembled WGS sequence"/>
</dbReference>
<protein>
    <submittedName>
        <fullName evidence="8">Starch-binding associating with outer membrane</fullName>
    </submittedName>
</protein>
<evidence type="ECO:0000313" key="8">
    <source>
        <dbReference type="EMBL" id="SFW51624.1"/>
    </source>
</evidence>
<accession>A0A1K1PVB1</accession>
<evidence type="ECO:0000256" key="1">
    <source>
        <dbReference type="ARBA" id="ARBA00004442"/>
    </source>
</evidence>
<dbReference type="SUPFAM" id="SSF48452">
    <property type="entry name" value="TPR-like"/>
    <property type="match status" value="1"/>
</dbReference>
<dbReference type="Pfam" id="PF14322">
    <property type="entry name" value="SusD-like_3"/>
    <property type="match status" value="1"/>
</dbReference>
<dbReference type="RefSeq" id="WP_072317284.1">
    <property type="nucleotide sequence ID" value="NZ_FPJE01000010.1"/>
</dbReference>
<dbReference type="GO" id="GO:0009279">
    <property type="term" value="C:cell outer membrane"/>
    <property type="evidence" value="ECO:0007669"/>
    <property type="project" value="UniProtKB-SubCell"/>
</dbReference>
<comment type="subcellular location">
    <subcellularLocation>
        <location evidence="1">Cell outer membrane</location>
    </subcellularLocation>
</comment>
<evidence type="ECO:0000256" key="2">
    <source>
        <dbReference type="ARBA" id="ARBA00006275"/>
    </source>
</evidence>